<accession>A0ABX4LR70</accession>
<keyword evidence="2 5" id="KW-0812">Transmembrane</keyword>
<keyword evidence="4 5" id="KW-0472">Membrane</keyword>
<keyword evidence="1" id="KW-1003">Cell membrane</keyword>
<keyword evidence="7" id="KW-1185">Reference proteome</keyword>
<dbReference type="RefSeq" id="WP_099334089.1">
    <property type="nucleotide sequence ID" value="NZ_CP042812.1"/>
</dbReference>
<protein>
    <submittedName>
        <fullName evidence="6">DUF1656 domain-containing protein</fullName>
    </submittedName>
</protein>
<sequence length="66" mass="7572">MHLIVSLFGIQIPALILIFLFAGVIQILLNRVFADLGIYEFIWHPGLFRTAIFICIFASFSLIIYK</sequence>
<evidence type="ECO:0000256" key="3">
    <source>
        <dbReference type="ARBA" id="ARBA00022989"/>
    </source>
</evidence>
<evidence type="ECO:0000256" key="4">
    <source>
        <dbReference type="ARBA" id="ARBA00023136"/>
    </source>
</evidence>
<gene>
    <name evidence="6" type="ORF">CPG37_05175</name>
</gene>
<reference evidence="6 7" key="1">
    <citation type="submission" date="2017-09" db="EMBL/GenBank/DDBJ databases">
        <authorList>
            <person name="Perez-Cataluna A."/>
            <person name="Figueras M.J."/>
            <person name="Salas-Masso N."/>
        </authorList>
    </citation>
    <scope>NUCLEOTIDE SEQUENCE [LARGE SCALE GENOMIC DNA]</scope>
    <source>
        <strain evidence="6 7">F138-33</strain>
    </source>
</reference>
<evidence type="ECO:0000256" key="2">
    <source>
        <dbReference type="ARBA" id="ARBA00022692"/>
    </source>
</evidence>
<dbReference type="Pfam" id="PF07869">
    <property type="entry name" value="DUF1656"/>
    <property type="match status" value="1"/>
</dbReference>
<evidence type="ECO:0000313" key="7">
    <source>
        <dbReference type="Proteomes" id="UP000221384"/>
    </source>
</evidence>
<name>A0ABX4LR70_9BACT</name>
<comment type="caution">
    <text evidence="6">The sequence shown here is derived from an EMBL/GenBank/DDBJ whole genome shotgun (WGS) entry which is preliminary data.</text>
</comment>
<keyword evidence="3 5" id="KW-1133">Transmembrane helix</keyword>
<dbReference type="InterPro" id="IPR012451">
    <property type="entry name" value="DUF1656"/>
</dbReference>
<evidence type="ECO:0000256" key="5">
    <source>
        <dbReference type="SAM" id="Phobius"/>
    </source>
</evidence>
<organism evidence="6 7">
    <name type="scientific">Malaciobacter canalis</name>
    <dbReference type="NCBI Taxonomy" id="1912871"/>
    <lineage>
        <taxon>Bacteria</taxon>
        <taxon>Pseudomonadati</taxon>
        <taxon>Campylobacterota</taxon>
        <taxon>Epsilonproteobacteria</taxon>
        <taxon>Campylobacterales</taxon>
        <taxon>Arcobacteraceae</taxon>
        <taxon>Malaciobacter</taxon>
    </lineage>
</organism>
<feature type="transmembrane region" description="Helical" evidence="5">
    <location>
        <begin position="41"/>
        <end position="65"/>
    </location>
</feature>
<dbReference type="Proteomes" id="UP000221384">
    <property type="component" value="Unassembled WGS sequence"/>
</dbReference>
<proteinExistence type="predicted"/>
<evidence type="ECO:0000313" key="6">
    <source>
        <dbReference type="EMBL" id="PHO10445.1"/>
    </source>
</evidence>
<dbReference type="EMBL" id="NWVW01000004">
    <property type="protein sequence ID" value="PHO10445.1"/>
    <property type="molecule type" value="Genomic_DNA"/>
</dbReference>
<feature type="transmembrane region" description="Helical" evidence="5">
    <location>
        <begin position="7"/>
        <end position="29"/>
    </location>
</feature>
<evidence type="ECO:0000256" key="1">
    <source>
        <dbReference type="ARBA" id="ARBA00022475"/>
    </source>
</evidence>